<evidence type="ECO:0000313" key="2">
    <source>
        <dbReference type="Proteomes" id="UP000034246"/>
    </source>
</evidence>
<name>A0A0G0N5P8_9BACT</name>
<evidence type="ECO:0000313" key="1">
    <source>
        <dbReference type="EMBL" id="KKR11549.1"/>
    </source>
</evidence>
<dbReference type="EMBL" id="LBWP01000006">
    <property type="protein sequence ID" value="KKR11549.1"/>
    <property type="molecule type" value="Genomic_DNA"/>
</dbReference>
<sequence length="117" mass="13810">MFSEISMNGSFPKTHNYITSLDMTHCDELDQVTKELMENEAGYERASQALRRRFVRGAQNVSAIERGNRKTKIKRTGENGKYRYFIEGVDGSWSEPQERIWVVSMFALWQRKRRITR</sequence>
<reference evidence="1 2" key="1">
    <citation type="journal article" date="2015" name="Nature">
        <title>rRNA introns, odd ribosomes, and small enigmatic genomes across a large radiation of phyla.</title>
        <authorList>
            <person name="Brown C.T."/>
            <person name="Hug L.A."/>
            <person name="Thomas B.C."/>
            <person name="Sharon I."/>
            <person name="Castelle C.J."/>
            <person name="Singh A."/>
            <person name="Wilkins M.J."/>
            <person name="Williams K.H."/>
            <person name="Banfield J.F."/>
        </authorList>
    </citation>
    <scope>NUCLEOTIDE SEQUENCE [LARGE SCALE GENOMIC DNA]</scope>
</reference>
<proteinExistence type="predicted"/>
<gene>
    <name evidence="1" type="ORF">UT39_C0006G0055</name>
</gene>
<dbReference type="AlphaFoldDB" id="A0A0G0N5P8"/>
<accession>A0A0G0N5P8</accession>
<organism evidence="1 2">
    <name type="scientific">Candidatus Woesebacteria bacterium GW2011_GWA1_39_21</name>
    <dbReference type="NCBI Taxonomy" id="1618550"/>
    <lineage>
        <taxon>Bacteria</taxon>
        <taxon>Candidatus Woeseibacteriota</taxon>
    </lineage>
</organism>
<comment type="caution">
    <text evidence="1">The sequence shown here is derived from an EMBL/GenBank/DDBJ whole genome shotgun (WGS) entry which is preliminary data.</text>
</comment>
<dbReference type="STRING" id="1618550.UT39_C0006G0055"/>
<protein>
    <submittedName>
        <fullName evidence="1">Uncharacterized protein</fullName>
    </submittedName>
</protein>
<dbReference type="Proteomes" id="UP000034246">
    <property type="component" value="Unassembled WGS sequence"/>
</dbReference>